<feature type="region of interest" description="Disordered" evidence="1">
    <location>
        <begin position="71"/>
        <end position="91"/>
    </location>
</feature>
<feature type="region of interest" description="Disordered" evidence="1">
    <location>
        <begin position="257"/>
        <end position="285"/>
    </location>
</feature>
<feature type="compositionally biased region" description="Basic and acidic residues" evidence="1">
    <location>
        <begin position="185"/>
        <end position="197"/>
    </location>
</feature>
<dbReference type="VEuPathDB" id="TriTrypDB:TRSC58_04834"/>
<name>A0A061J028_TRYRA</name>
<organism evidence="2 3">
    <name type="scientific">Trypanosoma rangeli SC58</name>
    <dbReference type="NCBI Taxonomy" id="429131"/>
    <lineage>
        <taxon>Eukaryota</taxon>
        <taxon>Discoba</taxon>
        <taxon>Euglenozoa</taxon>
        <taxon>Kinetoplastea</taxon>
        <taxon>Metakinetoplastina</taxon>
        <taxon>Trypanosomatida</taxon>
        <taxon>Trypanosomatidae</taxon>
        <taxon>Trypanosoma</taxon>
        <taxon>Herpetosoma</taxon>
    </lineage>
</organism>
<dbReference type="AlphaFoldDB" id="A0A061J028"/>
<keyword evidence="3" id="KW-1185">Reference proteome</keyword>
<evidence type="ECO:0000256" key="1">
    <source>
        <dbReference type="SAM" id="MobiDB-lite"/>
    </source>
</evidence>
<feature type="region of interest" description="Disordered" evidence="1">
    <location>
        <begin position="162"/>
        <end position="197"/>
    </location>
</feature>
<gene>
    <name evidence="2" type="ORF">TRSC58_04834</name>
</gene>
<evidence type="ECO:0000313" key="3">
    <source>
        <dbReference type="Proteomes" id="UP000031737"/>
    </source>
</evidence>
<dbReference type="OrthoDB" id="271369at2759"/>
<proteinExistence type="predicted"/>
<dbReference type="Proteomes" id="UP000031737">
    <property type="component" value="Unassembled WGS sequence"/>
</dbReference>
<feature type="region of interest" description="Disordered" evidence="1">
    <location>
        <begin position="117"/>
        <end position="142"/>
    </location>
</feature>
<comment type="caution">
    <text evidence="2">The sequence shown here is derived from an EMBL/GenBank/DDBJ whole genome shotgun (WGS) entry which is preliminary data.</text>
</comment>
<protein>
    <submittedName>
        <fullName evidence="2">Uncharacterized protein</fullName>
    </submittedName>
</protein>
<sequence length="299" mass="34182">MGKLGADLDVNEKRKPVGSLFMEAMDRDSIPPHVRRTAYHRLVDRSLPNTPFSLYPDEPGRTRVFTASGRRHFPNRNRNNPVAPDPPEVSPARRVVPRQETSHLDCAAQAINEEAPVHYSRQRCRQPPFSKSPDRMSHPHALTTLGPLRRSRLLLGSLAPMEEPQKERPVPPPMIKKPLRFGRRHTPEPRSVSAEHRRVGIKMVPPPPHWESATERHIAFTNFGVDACRVDGIQHRNQSQWEIGFSSPLRLRRSMSTESWVNDRAAPPDNEVPRRGRRYSASPGRRSTDIISWMPLNYC</sequence>
<dbReference type="EMBL" id="AUPL01004834">
    <property type="protein sequence ID" value="ESL07476.1"/>
    <property type="molecule type" value="Genomic_DNA"/>
</dbReference>
<accession>A0A061J028</accession>
<reference evidence="2 3" key="1">
    <citation type="submission" date="2013-07" db="EMBL/GenBank/DDBJ databases">
        <authorList>
            <person name="Stoco P.H."/>
            <person name="Wagner G."/>
            <person name="Gerber A."/>
            <person name="Zaha A."/>
            <person name="Thompson C."/>
            <person name="Bartholomeu D.C."/>
            <person name="Luckemeyer D.D."/>
            <person name="Bahia D."/>
            <person name="Loreto E."/>
            <person name="Prestes E.B."/>
            <person name="Lima F.M."/>
            <person name="Rodrigues-Luiz G."/>
            <person name="Vallejo G.A."/>
            <person name="Filho J.F."/>
            <person name="Monteiro K.M."/>
            <person name="Tyler K.M."/>
            <person name="de Almeida L.G."/>
            <person name="Ortiz M.F."/>
            <person name="Siervo M.A."/>
            <person name="de Moraes M.H."/>
            <person name="Cunha O.L."/>
            <person name="Mendonca-Neto R."/>
            <person name="Silva R."/>
            <person name="Teixeira S.M."/>
            <person name="Murta S.M."/>
            <person name="Sincero T.C."/>
            <person name="Mendes T.A."/>
            <person name="Urmenyi T.P."/>
            <person name="Silva V.G."/>
            <person name="da Rocha W.D."/>
            <person name="Andersson B."/>
            <person name="Romanha A.J."/>
            <person name="Steindel M."/>
            <person name="de Vasconcelos A.T."/>
            <person name="Grisard E.C."/>
        </authorList>
    </citation>
    <scope>NUCLEOTIDE SEQUENCE [LARGE SCALE GENOMIC DNA]</scope>
    <source>
        <strain evidence="2 3">SC58</strain>
    </source>
</reference>
<evidence type="ECO:0000313" key="2">
    <source>
        <dbReference type="EMBL" id="ESL07476.1"/>
    </source>
</evidence>